<feature type="domain" description="F-box" evidence="1">
    <location>
        <begin position="35"/>
        <end position="65"/>
    </location>
</feature>
<evidence type="ECO:0000313" key="3">
    <source>
        <dbReference type="Proteomes" id="UP000613580"/>
    </source>
</evidence>
<protein>
    <submittedName>
        <fullName evidence="2">F-box domain-containing protein</fullName>
    </submittedName>
</protein>
<name>A0A8H6TE21_MYCCL</name>
<dbReference type="Gene3D" id="3.80.10.10">
    <property type="entry name" value="Ribonuclease Inhibitor"/>
    <property type="match status" value="1"/>
</dbReference>
<evidence type="ECO:0000259" key="1">
    <source>
        <dbReference type="Pfam" id="PF00646"/>
    </source>
</evidence>
<reference evidence="2" key="1">
    <citation type="submission" date="2020-05" db="EMBL/GenBank/DDBJ databases">
        <title>Mycena genomes resolve the evolution of fungal bioluminescence.</title>
        <authorList>
            <person name="Tsai I.J."/>
        </authorList>
    </citation>
    <scope>NUCLEOTIDE SEQUENCE</scope>
    <source>
        <strain evidence="2">110903Hualien_Pintung</strain>
    </source>
</reference>
<sequence length="450" mass="50300">MATSSATSSRLFSAFKGKKKKQNRNANEHNHVFALPYDVLVQIIAFLPDSDALLKLSLLSRSLRETLLPALYNCVDLRSSASCRAALTFFLQNPTGSSASLIRSLTLRPSNPERWGGATDKPDEQWVAAAIEQLATAGHLNALHTFVWDGWESPPESLWLALRLNCPYLRSIGTSVGLNSQKIDPESSLFDFRDLRGFSLGTLFSVLSNPFNRQPVTQKYVRWKNLFTGQALPDRFWQMLIHSPNLEDLKLDGSCAISQLWDIRRVLTGRWPRLHTLSIGDLSAQSTDTDFPSATTFLRAQPLITSISFTGGLSAHTNSISALPLAPLPNLRTFVGKVIQLKDASSTLLPCLTEFRFTDHFGTRSSSSLSILTRFYKTTRLELYVNFLDAPTETDIETFFRHLLVPCPILRHLRINATSPFNLVRPANYLVISSTSTERRNRKCSSPPSN</sequence>
<evidence type="ECO:0000313" key="2">
    <source>
        <dbReference type="EMBL" id="KAF7317120.1"/>
    </source>
</evidence>
<comment type="caution">
    <text evidence="2">The sequence shown here is derived from an EMBL/GenBank/DDBJ whole genome shotgun (WGS) entry which is preliminary data.</text>
</comment>
<keyword evidence="3" id="KW-1185">Reference proteome</keyword>
<proteinExistence type="predicted"/>
<dbReference type="AlphaFoldDB" id="A0A8H6TE21"/>
<gene>
    <name evidence="2" type="ORF">HMN09_00446700</name>
</gene>
<dbReference type="OrthoDB" id="2870744at2759"/>
<organism evidence="2 3">
    <name type="scientific">Mycena chlorophos</name>
    <name type="common">Agaric fungus</name>
    <name type="synonym">Agaricus chlorophos</name>
    <dbReference type="NCBI Taxonomy" id="658473"/>
    <lineage>
        <taxon>Eukaryota</taxon>
        <taxon>Fungi</taxon>
        <taxon>Dikarya</taxon>
        <taxon>Basidiomycota</taxon>
        <taxon>Agaricomycotina</taxon>
        <taxon>Agaricomycetes</taxon>
        <taxon>Agaricomycetidae</taxon>
        <taxon>Agaricales</taxon>
        <taxon>Marasmiineae</taxon>
        <taxon>Mycenaceae</taxon>
        <taxon>Mycena</taxon>
    </lineage>
</organism>
<dbReference type="Pfam" id="PF00646">
    <property type="entry name" value="F-box"/>
    <property type="match status" value="1"/>
</dbReference>
<dbReference type="EMBL" id="JACAZE010000005">
    <property type="protein sequence ID" value="KAF7317120.1"/>
    <property type="molecule type" value="Genomic_DNA"/>
</dbReference>
<accession>A0A8H6TE21</accession>
<dbReference type="InterPro" id="IPR001810">
    <property type="entry name" value="F-box_dom"/>
</dbReference>
<dbReference type="InterPro" id="IPR032675">
    <property type="entry name" value="LRR_dom_sf"/>
</dbReference>
<dbReference type="Proteomes" id="UP000613580">
    <property type="component" value="Unassembled WGS sequence"/>
</dbReference>